<organism evidence="1 2">
    <name type="scientific">Arthrobacter phage Shambre1</name>
    <dbReference type="NCBI Taxonomy" id="2927284"/>
    <lineage>
        <taxon>Viruses</taxon>
        <taxon>Duplodnaviria</taxon>
        <taxon>Heunggongvirae</taxon>
        <taxon>Uroviricota</taxon>
        <taxon>Caudoviricetes</taxon>
        <taxon>Bismarckvirus</taxon>
        <taxon>Bismarckvirus shambre1</taxon>
    </lineage>
</organism>
<dbReference type="RefSeq" id="YP_010755375.1">
    <property type="nucleotide sequence ID" value="NC_073469.1"/>
</dbReference>
<dbReference type="KEGG" id="vg:80020027"/>
<evidence type="ECO:0000313" key="2">
    <source>
        <dbReference type="Proteomes" id="UP001063033"/>
    </source>
</evidence>
<evidence type="ECO:0000313" key="1">
    <source>
        <dbReference type="EMBL" id="UXE04768.1"/>
    </source>
</evidence>
<dbReference type="GeneID" id="80020027"/>
<name>A0A977PRU9_9CAUD</name>
<dbReference type="EMBL" id="OP297545">
    <property type="protein sequence ID" value="UXE04768.1"/>
    <property type="molecule type" value="Genomic_DNA"/>
</dbReference>
<dbReference type="Proteomes" id="UP001063033">
    <property type="component" value="Segment"/>
</dbReference>
<protein>
    <submittedName>
        <fullName evidence="1">Uncharacterized protein</fullName>
    </submittedName>
</protein>
<accession>A0A977PRU9</accession>
<proteinExistence type="predicted"/>
<gene>
    <name evidence="1" type="primary">32</name>
    <name evidence="1" type="ORF">SEA_SHAMBRE1_32</name>
</gene>
<keyword evidence="2" id="KW-1185">Reference proteome</keyword>
<sequence>MFQIIATVDWVDEETCQTRVQGPQAANLPASVVEQLSAWALAMETGKATDEMFADGWVSDPDGVEWLDWDGGSGWILNWRNV</sequence>
<reference evidence="1" key="1">
    <citation type="submission" date="2022-08" db="EMBL/GenBank/DDBJ databases">
        <authorList>
            <person name="Dojs M.A."/>
            <person name="Fleischacker C.L."/>
            <person name="Jackson S.M."/>
            <person name="Feiring S.B."/>
            <person name="Webb R.J."/>
            <person name="Schaefbauer A.B."/>
            <person name="Vigness C.A."/>
            <person name="Boyle B.L."/>
            <person name="Frank J.R."/>
            <person name="Fleischacker T.C."/>
            <person name="Ackerman S.B."/>
            <person name="Balish M.F."/>
            <person name="Garlena R.A."/>
            <person name="Russell D.A."/>
            <person name="Jacobs-Sera D."/>
            <person name="Hatfull G.F."/>
        </authorList>
    </citation>
    <scope>NUCLEOTIDE SEQUENCE</scope>
</reference>